<dbReference type="HOGENOM" id="CLU_3269254_0_0_6"/>
<reference evidence="2 3" key="1">
    <citation type="submission" date="2010-02" db="EMBL/GenBank/DDBJ databases">
        <authorList>
            <person name="Weinstock G."/>
            <person name="Sodergren E."/>
            <person name="Clifton S."/>
            <person name="Fulton L."/>
            <person name="Fulton B."/>
            <person name="Courtney L."/>
            <person name="Fronick C."/>
            <person name="Harrison M."/>
            <person name="Strong C."/>
            <person name="Farmer C."/>
            <person name="Delahaunty K."/>
            <person name="Markovic C."/>
            <person name="Hall O."/>
            <person name="Minx P."/>
            <person name="Tomlinson C."/>
            <person name="Mitreva M."/>
            <person name="Nelson J."/>
            <person name="Hou S."/>
            <person name="Wollam A."/>
            <person name="Pepin K.H."/>
            <person name="Johnson M."/>
            <person name="Bhonagiri V."/>
            <person name="Zhang X."/>
            <person name="Suruliraj S."/>
            <person name="Warren W."/>
            <person name="Chinwalla A."/>
            <person name="Mardis E.R."/>
            <person name="Wilson R.K."/>
        </authorList>
    </citation>
    <scope>NUCLEOTIDE SEQUENCE [LARGE SCALE GENOMIC DNA]</scope>
    <source>
        <strain evidence="2 3">ATCC 23685</strain>
    </source>
</reference>
<name>D4F9E7_EDWTA</name>
<dbReference type="EMBL" id="ADGK01000274">
    <property type="protein sequence ID" value="EFE21595.1"/>
    <property type="molecule type" value="Genomic_DNA"/>
</dbReference>
<proteinExistence type="predicted"/>
<sequence length="50" mass="5640">MPDNLPGESMKNSIGHRGSSVVMRPQHLPYPGSHQPFFSRRILDRGKPLI</sequence>
<feature type="compositionally biased region" description="Basic and acidic residues" evidence="1">
    <location>
        <begin position="41"/>
        <end position="50"/>
    </location>
</feature>
<feature type="region of interest" description="Disordered" evidence="1">
    <location>
        <begin position="22"/>
        <end position="50"/>
    </location>
</feature>
<dbReference type="AlphaFoldDB" id="D4F9E7"/>
<comment type="caution">
    <text evidence="2">The sequence shown here is derived from an EMBL/GenBank/DDBJ whole genome shotgun (WGS) entry which is preliminary data.</text>
</comment>
<protein>
    <submittedName>
        <fullName evidence="2">Uncharacterized protein</fullName>
    </submittedName>
</protein>
<gene>
    <name evidence="2" type="ORF">EDWATA_03405</name>
</gene>
<organism evidence="2 3">
    <name type="scientific">Edwardsiella tarda ATCC 23685</name>
    <dbReference type="NCBI Taxonomy" id="500638"/>
    <lineage>
        <taxon>Bacteria</taxon>
        <taxon>Pseudomonadati</taxon>
        <taxon>Pseudomonadota</taxon>
        <taxon>Gammaproteobacteria</taxon>
        <taxon>Enterobacterales</taxon>
        <taxon>Hafniaceae</taxon>
        <taxon>Edwardsiella</taxon>
    </lineage>
</organism>
<evidence type="ECO:0000313" key="2">
    <source>
        <dbReference type="EMBL" id="EFE21595.1"/>
    </source>
</evidence>
<accession>D4F9E7</accession>
<dbReference type="Proteomes" id="UP000003692">
    <property type="component" value="Unassembled WGS sequence"/>
</dbReference>
<evidence type="ECO:0000313" key="3">
    <source>
        <dbReference type="Proteomes" id="UP000003692"/>
    </source>
</evidence>
<evidence type="ECO:0000256" key="1">
    <source>
        <dbReference type="SAM" id="MobiDB-lite"/>
    </source>
</evidence>